<evidence type="ECO:0000313" key="2">
    <source>
        <dbReference type="Proteomes" id="UP000324797"/>
    </source>
</evidence>
<gene>
    <name evidence="1" type="ORF">FXV83_16080</name>
</gene>
<sequence length="63" mass="7131">MSADSDEQTGKPVLYARLNGKTLRAKWPGKRWHGQYDDIYAVCDAAHKDGLASFIIDYVDKED</sequence>
<dbReference type="AlphaFoldDB" id="A0A5S4YNJ6"/>
<evidence type="ECO:0000313" key="1">
    <source>
        <dbReference type="EMBL" id="TYO65452.1"/>
    </source>
</evidence>
<protein>
    <submittedName>
        <fullName evidence="1">Uncharacterized protein</fullName>
    </submittedName>
</protein>
<organism evidence="1 2">
    <name type="scientific">Bradyrhizobium hipponense</name>
    <dbReference type="NCBI Taxonomy" id="2605638"/>
    <lineage>
        <taxon>Bacteria</taxon>
        <taxon>Pseudomonadati</taxon>
        <taxon>Pseudomonadota</taxon>
        <taxon>Alphaproteobacteria</taxon>
        <taxon>Hyphomicrobiales</taxon>
        <taxon>Nitrobacteraceae</taxon>
        <taxon>Bradyrhizobium</taxon>
    </lineage>
</organism>
<dbReference type="Proteomes" id="UP000324797">
    <property type="component" value="Unassembled WGS sequence"/>
</dbReference>
<reference evidence="1 2" key="1">
    <citation type="submission" date="2019-08" db="EMBL/GenBank/DDBJ databases">
        <title>Bradyrhizobium hipponensis sp. nov., a rhizobium isolated from a Lupinus angustifolius root nodule in Tunisia.</title>
        <authorList>
            <person name="Off K."/>
            <person name="Rejili M."/>
            <person name="Mars M."/>
            <person name="Brachmann A."/>
            <person name="Marin M."/>
        </authorList>
    </citation>
    <scope>NUCLEOTIDE SEQUENCE [LARGE SCALE GENOMIC DNA]</scope>
    <source>
        <strain evidence="2">aSej3</strain>
    </source>
</reference>
<accession>A0A5S4YNJ6</accession>
<name>A0A5S4YNJ6_9BRAD</name>
<dbReference type="RefSeq" id="WP_148740386.1">
    <property type="nucleotide sequence ID" value="NZ_VSTH01000051.1"/>
</dbReference>
<dbReference type="EMBL" id="VSTH01000051">
    <property type="protein sequence ID" value="TYO65452.1"/>
    <property type="molecule type" value="Genomic_DNA"/>
</dbReference>
<comment type="caution">
    <text evidence="1">The sequence shown here is derived from an EMBL/GenBank/DDBJ whole genome shotgun (WGS) entry which is preliminary data.</text>
</comment>
<keyword evidence="2" id="KW-1185">Reference proteome</keyword>
<proteinExistence type="predicted"/>